<dbReference type="Gene3D" id="2.60.40.4060">
    <property type="entry name" value="Reeler domain"/>
    <property type="match status" value="1"/>
</dbReference>
<feature type="chain" id="PRO_5019383407" description="Reelin domain-containing protein" evidence="2">
    <location>
        <begin position="33"/>
        <end position="524"/>
    </location>
</feature>
<name>A0A401NJ01_SCYTO</name>
<reference evidence="4 5" key="1">
    <citation type="journal article" date="2018" name="Nat. Ecol. Evol.">
        <title>Shark genomes provide insights into elasmobranch evolution and the origin of vertebrates.</title>
        <authorList>
            <person name="Hara Y"/>
            <person name="Yamaguchi K"/>
            <person name="Onimaru K"/>
            <person name="Kadota M"/>
            <person name="Koyanagi M"/>
            <person name="Keeley SD"/>
            <person name="Tatsumi K"/>
            <person name="Tanaka K"/>
            <person name="Motone F"/>
            <person name="Kageyama Y"/>
            <person name="Nozu R"/>
            <person name="Adachi N"/>
            <person name="Nishimura O"/>
            <person name="Nakagawa R"/>
            <person name="Tanegashima C"/>
            <person name="Kiyatake I"/>
            <person name="Matsumoto R"/>
            <person name="Murakumo K"/>
            <person name="Nishida K"/>
            <person name="Terakita A"/>
            <person name="Kuratani S"/>
            <person name="Sato K"/>
            <person name="Hyodo S Kuraku.S."/>
        </authorList>
    </citation>
    <scope>NUCLEOTIDE SEQUENCE [LARGE SCALE GENOMIC DNA]</scope>
</reference>
<dbReference type="OMA" id="KTSANTH"/>
<dbReference type="InterPro" id="IPR002861">
    <property type="entry name" value="Reeler_dom"/>
</dbReference>
<gene>
    <name evidence="4" type="ORF">scyTo_0012807</name>
</gene>
<keyword evidence="2" id="KW-0732">Signal</keyword>
<protein>
    <recommendedName>
        <fullName evidence="3">Reelin domain-containing protein</fullName>
    </recommendedName>
</protein>
<dbReference type="GO" id="GO:0016020">
    <property type="term" value="C:membrane"/>
    <property type="evidence" value="ECO:0007669"/>
    <property type="project" value="TreeGrafter"/>
</dbReference>
<evidence type="ECO:0000313" key="4">
    <source>
        <dbReference type="EMBL" id="GCB60833.1"/>
    </source>
</evidence>
<keyword evidence="5" id="KW-1185">Reference proteome</keyword>
<keyword evidence="1" id="KW-1133">Transmembrane helix</keyword>
<dbReference type="EMBL" id="BFAA01006308">
    <property type="protein sequence ID" value="GCB60833.1"/>
    <property type="molecule type" value="Genomic_DNA"/>
</dbReference>
<dbReference type="PANTHER" id="PTHR45828">
    <property type="entry name" value="CYTOCHROME B561/FERRIC REDUCTASE TRANSMEMBRANE"/>
    <property type="match status" value="1"/>
</dbReference>
<organism evidence="4 5">
    <name type="scientific">Scyliorhinus torazame</name>
    <name type="common">Cloudy catshark</name>
    <name type="synonym">Catulus torazame</name>
    <dbReference type="NCBI Taxonomy" id="75743"/>
    <lineage>
        <taxon>Eukaryota</taxon>
        <taxon>Metazoa</taxon>
        <taxon>Chordata</taxon>
        <taxon>Craniata</taxon>
        <taxon>Vertebrata</taxon>
        <taxon>Chondrichthyes</taxon>
        <taxon>Elasmobranchii</taxon>
        <taxon>Galeomorphii</taxon>
        <taxon>Galeoidea</taxon>
        <taxon>Carcharhiniformes</taxon>
        <taxon>Scyliorhinidae</taxon>
        <taxon>Scyliorhinus</taxon>
    </lineage>
</organism>
<dbReference type="PROSITE" id="PS51019">
    <property type="entry name" value="REELIN"/>
    <property type="match status" value="1"/>
</dbReference>
<feature type="signal peptide" evidence="2">
    <location>
        <begin position="1"/>
        <end position="32"/>
    </location>
</feature>
<feature type="domain" description="Reelin" evidence="3">
    <location>
        <begin position="23"/>
        <end position="187"/>
    </location>
</feature>
<dbReference type="InterPro" id="IPR051237">
    <property type="entry name" value="Ferric-chelate_Red/DefProt"/>
</dbReference>
<evidence type="ECO:0000256" key="1">
    <source>
        <dbReference type="SAM" id="Phobius"/>
    </source>
</evidence>
<feature type="transmembrane region" description="Helical" evidence="1">
    <location>
        <begin position="445"/>
        <end position="463"/>
    </location>
</feature>
<dbReference type="InterPro" id="IPR042307">
    <property type="entry name" value="Reeler_sf"/>
</dbReference>
<evidence type="ECO:0000313" key="5">
    <source>
        <dbReference type="Proteomes" id="UP000288216"/>
    </source>
</evidence>
<accession>A0A401NJ01</accession>
<dbReference type="Pfam" id="PF02014">
    <property type="entry name" value="Reeler"/>
    <property type="match status" value="1"/>
</dbReference>
<sequence length="524" mass="57420">MPTKIVLKMLRSHVALLAWMLGVLCLVSLTSGFSHGASTTACVDMKPKHISAHPQDPHSNFISVHTDKSTYLPGDKIPVTIRSTRDFMGFLMQARRVADDQVAGTFILISSGSKLLKCSKDGDTVTHSDKSLKRNLSFIWKAPDQLTGNIKLFVSAVQSYFVYWARVGSGPISEQKQNDSILMRNEELKETFPASVYNNTTGRTVPFTEGYLRPEAAHVESYLPELFGYSQDHSPATQQSSLDLDQNAAHLQPSLNPMSRETLTDIQTMESNFLLKTREFGNTQSEDILNSDFYQAFQPCMNCSDTVQVTSTMVDSGSSAVISLSIKTGQEYSTFWFVDFTSREVMDWAPTDVQDTKNPVGKVILSSGRVPKREDINPTLTENQLTSHGASANFLQLAENSASRADLGKVVRNMSLGVTQTIEKENDSGRGGSPAKGTDLGIPQLGILLGCSAALGMALAVGLRHLFSQHCRKHTEVSFRDPDSSIISVGESGELVHVRKIRENSFVLVQAEYNVIAPSATPGK</sequence>
<dbReference type="AlphaFoldDB" id="A0A401NJ01"/>
<dbReference type="Proteomes" id="UP000288216">
    <property type="component" value="Unassembled WGS sequence"/>
</dbReference>
<keyword evidence="1" id="KW-0472">Membrane</keyword>
<dbReference type="PANTHER" id="PTHR45828:SF51">
    <property type="entry name" value="REELIN DOMAIN-CONTAINING PROTEIN 1"/>
    <property type="match status" value="1"/>
</dbReference>
<evidence type="ECO:0000256" key="2">
    <source>
        <dbReference type="SAM" id="SignalP"/>
    </source>
</evidence>
<keyword evidence="1" id="KW-0812">Transmembrane</keyword>
<dbReference type="CDD" id="cd08544">
    <property type="entry name" value="Reeler"/>
    <property type="match status" value="1"/>
</dbReference>
<evidence type="ECO:0000259" key="3">
    <source>
        <dbReference type="PROSITE" id="PS51019"/>
    </source>
</evidence>
<dbReference type="STRING" id="75743.A0A401NJ01"/>
<proteinExistence type="predicted"/>
<comment type="caution">
    <text evidence="4">The sequence shown here is derived from an EMBL/GenBank/DDBJ whole genome shotgun (WGS) entry which is preliminary data.</text>
</comment>
<dbReference type="OrthoDB" id="2419613at2759"/>